<name>A0A0J6WMF5_9MYCO</name>
<reference evidence="3 4" key="1">
    <citation type="journal article" date="2015" name="Genome Biol. Evol.">
        <title>Characterization of Three Mycobacterium spp. with Potential Use in Bioremediation by Genome Sequencing and Comparative Genomics.</title>
        <authorList>
            <person name="Das S."/>
            <person name="Pettersson B.M."/>
            <person name="Behra P.R."/>
            <person name="Ramesh M."/>
            <person name="Dasgupta S."/>
            <person name="Bhattacharya A."/>
            <person name="Kirsebom L.A."/>
        </authorList>
    </citation>
    <scope>NUCLEOTIDE SEQUENCE [LARGE SCALE GENOMIC DNA]</scope>
    <source>
        <strain evidence="3 4">DSM 43826</strain>
    </source>
</reference>
<evidence type="ECO:0000313" key="4">
    <source>
        <dbReference type="Proteomes" id="UP000036513"/>
    </source>
</evidence>
<dbReference type="InterPro" id="IPR006222">
    <property type="entry name" value="GCVT_N"/>
</dbReference>
<accession>A0A0J6WMF5</accession>
<protein>
    <submittedName>
        <fullName evidence="3">Aminomethyltransferase</fullName>
        <ecNumber evidence="3">2.1.2.10</ecNumber>
    </submittedName>
</protein>
<dbReference type="STRING" id="37916.MCHLDSM_00239"/>
<dbReference type="PANTHER" id="PTHR43757">
    <property type="entry name" value="AMINOMETHYLTRANSFERASE"/>
    <property type="match status" value="1"/>
</dbReference>
<dbReference type="SMR" id="A0A0J6WMF5"/>
<evidence type="ECO:0000313" key="3">
    <source>
        <dbReference type="EMBL" id="KMO83779.1"/>
    </source>
</evidence>
<evidence type="ECO:0000256" key="1">
    <source>
        <dbReference type="PIRSR" id="PIRSR006487-1"/>
    </source>
</evidence>
<dbReference type="Proteomes" id="UP000036513">
    <property type="component" value="Unassembled WGS sequence"/>
</dbReference>
<sequence length="431" mass="47482">MLRSAPLGRYQFPVLAPEYSTWGEEQQAWRNTALFYDLSFHMLEVYIKGPDLLRLLSDVTANNVSNFGKNRGKQLIACNHEGQLIGDAILFGLEDDECVVVGTPFAPDWVSYQAATGGYDVEVFRDEGVGTYNRRGFRYQVQGPNTQQIVQKASAGTLPDIKFFKIGEFTIAGHPVRALNHAMTKLPGLDQTGLEIYGPIEYRDEVKAALLAAGEEFGLKEGGALSYSTTGIPDGWLPLPLPAIYSSDKLQSYREYLPAVAPEASISLGGSFASDNVEDYYVTPWDVGYGKVIKLDRDFIGAEALRAAAEQPHRQKVWLRWNNEDVTQAWARSLFSDTPTKTFSVPNPVYSTCQYDAVLLNDEPVGVSTWTAYSRNVGGFSSLAMIDADQARDGTEVTVIWGEPNGGSGRPHVEHHIQIPIRATISTTAPE</sequence>
<dbReference type="PATRIC" id="fig|37916.4.peg.253"/>
<dbReference type="Pfam" id="PF01571">
    <property type="entry name" value="GCV_T"/>
    <property type="match status" value="1"/>
</dbReference>
<dbReference type="AlphaFoldDB" id="A0A0J6WMF5"/>
<comment type="caution">
    <text evidence="3">The sequence shown here is derived from an EMBL/GenBank/DDBJ whole genome shotgun (WGS) entry which is preliminary data.</text>
</comment>
<dbReference type="PANTHER" id="PTHR43757:SF2">
    <property type="entry name" value="AMINOMETHYLTRANSFERASE, MITOCHONDRIAL"/>
    <property type="match status" value="1"/>
</dbReference>
<feature type="binding site" evidence="1">
    <location>
        <position position="195"/>
    </location>
    <ligand>
        <name>substrate</name>
    </ligand>
</feature>
<dbReference type="SUPFAM" id="SSF103025">
    <property type="entry name" value="Folate-binding domain"/>
    <property type="match status" value="1"/>
</dbReference>
<evidence type="ECO:0000259" key="2">
    <source>
        <dbReference type="Pfam" id="PF01571"/>
    </source>
</evidence>
<dbReference type="InterPro" id="IPR028896">
    <property type="entry name" value="GcvT/YgfZ/DmdA"/>
</dbReference>
<feature type="domain" description="GCVT N-terminal" evidence="2">
    <location>
        <begin position="20"/>
        <end position="224"/>
    </location>
</feature>
<keyword evidence="3" id="KW-0808">Transferase</keyword>
<dbReference type="Gene3D" id="3.30.1360.120">
    <property type="entry name" value="Probable tRNA modification gtpase trme, domain 1"/>
    <property type="match status" value="1"/>
</dbReference>
<dbReference type="EMBL" id="JYNL01000002">
    <property type="protein sequence ID" value="KMO83779.1"/>
    <property type="molecule type" value="Genomic_DNA"/>
</dbReference>
<dbReference type="GO" id="GO:0032259">
    <property type="term" value="P:methylation"/>
    <property type="evidence" value="ECO:0007669"/>
    <property type="project" value="UniProtKB-KW"/>
</dbReference>
<dbReference type="EC" id="2.1.2.10" evidence="3"/>
<organism evidence="3 4">
    <name type="scientific">Mycolicibacterium chlorophenolicum</name>
    <dbReference type="NCBI Taxonomy" id="37916"/>
    <lineage>
        <taxon>Bacteria</taxon>
        <taxon>Bacillati</taxon>
        <taxon>Actinomycetota</taxon>
        <taxon>Actinomycetes</taxon>
        <taxon>Mycobacteriales</taxon>
        <taxon>Mycobacteriaceae</taxon>
        <taxon>Mycolicibacterium</taxon>
    </lineage>
</organism>
<proteinExistence type="predicted"/>
<keyword evidence="4" id="KW-1185">Reference proteome</keyword>
<keyword evidence="3" id="KW-0489">Methyltransferase</keyword>
<dbReference type="InterPro" id="IPR027266">
    <property type="entry name" value="TrmE/GcvT-like"/>
</dbReference>
<gene>
    <name evidence="3" type="primary">gcvT_2</name>
    <name evidence="3" type="ORF">MCHLDSM_00239</name>
</gene>
<dbReference type="GO" id="GO:0008168">
    <property type="term" value="F:methyltransferase activity"/>
    <property type="evidence" value="ECO:0007669"/>
    <property type="project" value="UniProtKB-KW"/>
</dbReference>
<dbReference type="GO" id="GO:0004047">
    <property type="term" value="F:aminomethyltransferase activity"/>
    <property type="evidence" value="ECO:0007669"/>
    <property type="project" value="UniProtKB-EC"/>
</dbReference>